<dbReference type="SUPFAM" id="SSF88659">
    <property type="entry name" value="Sigma3 and sigma4 domains of RNA polymerase sigma factors"/>
    <property type="match status" value="1"/>
</dbReference>
<evidence type="ECO:0000256" key="3">
    <source>
        <dbReference type="ARBA" id="ARBA00023082"/>
    </source>
</evidence>
<dbReference type="AlphaFoldDB" id="A0A840HZI2"/>
<dbReference type="Pfam" id="PF04542">
    <property type="entry name" value="Sigma70_r2"/>
    <property type="match status" value="1"/>
</dbReference>
<dbReference type="EMBL" id="JACHOB010000001">
    <property type="protein sequence ID" value="MBB4657515.1"/>
    <property type="molecule type" value="Genomic_DNA"/>
</dbReference>
<dbReference type="InterPro" id="IPR007627">
    <property type="entry name" value="RNA_pol_sigma70_r2"/>
</dbReference>
<feature type="domain" description="RNA polymerase sigma-70 region 2" evidence="5">
    <location>
        <begin position="17"/>
        <end position="75"/>
    </location>
</feature>
<dbReference type="CDD" id="cd06171">
    <property type="entry name" value="Sigma70_r4"/>
    <property type="match status" value="1"/>
</dbReference>
<keyword evidence="2" id="KW-0805">Transcription regulation</keyword>
<evidence type="ECO:0000259" key="5">
    <source>
        <dbReference type="Pfam" id="PF04542"/>
    </source>
</evidence>
<dbReference type="Pfam" id="PF08281">
    <property type="entry name" value="Sigma70_r4_2"/>
    <property type="match status" value="1"/>
</dbReference>
<evidence type="ECO:0000256" key="1">
    <source>
        <dbReference type="ARBA" id="ARBA00010641"/>
    </source>
</evidence>
<dbReference type="PANTHER" id="PTHR43133:SF25">
    <property type="entry name" value="RNA POLYMERASE SIGMA FACTOR RFAY-RELATED"/>
    <property type="match status" value="1"/>
</dbReference>
<dbReference type="InterPro" id="IPR013324">
    <property type="entry name" value="RNA_pol_sigma_r3/r4-like"/>
</dbReference>
<dbReference type="RefSeq" id="WP_183814684.1">
    <property type="nucleotide sequence ID" value="NZ_JACHOB010000001.1"/>
</dbReference>
<keyword evidence="8" id="KW-1185">Reference proteome</keyword>
<dbReference type="PANTHER" id="PTHR43133">
    <property type="entry name" value="RNA POLYMERASE ECF-TYPE SIGMA FACTO"/>
    <property type="match status" value="1"/>
</dbReference>
<dbReference type="GO" id="GO:0006352">
    <property type="term" value="P:DNA-templated transcription initiation"/>
    <property type="evidence" value="ECO:0007669"/>
    <property type="project" value="InterPro"/>
</dbReference>
<evidence type="ECO:0000313" key="8">
    <source>
        <dbReference type="Proteomes" id="UP000563524"/>
    </source>
</evidence>
<feature type="domain" description="RNA polymerase sigma factor 70 region 4 type 2" evidence="6">
    <location>
        <begin position="105"/>
        <end position="156"/>
    </location>
</feature>
<comment type="similarity">
    <text evidence="1">Belongs to the sigma-70 factor family. ECF subfamily.</text>
</comment>
<evidence type="ECO:0000313" key="7">
    <source>
        <dbReference type="EMBL" id="MBB4657515.1"/>
    </source>
</evidence>
<dbReference type="Proteomes" id="UP000563524">
    <property type="component" value="Unassembled WGS sequence"/>
</dbReference>
<sequence length="193" mass="21296">MGQVSFTDDELIACMGSVRNFAYSLTKCPAAGDDLVQEVMLRCVRKRHLFRGGNLEAWLFTMCRRLFYNSRRNASAKATHLDIADVVSNALAEPAMQEDHLEVKRLIDCFRSLGRRDQILIALVGIEGLPYAEVAQVLNLPIGTVRSGLSRARARLASALEAYDSARPIERASSYSRTAEACFQAAVNASVAR</sequence>
<keyword evidence="3" id="KW-0731">Sigma factor</keyword>
<dbReference type="GO" id="GO:0016987">
    <property type="term" value="F:sigma factor activity"/>
    <property type="evidence" value="ECO:0007669"/>
    <property type="project" value="UniProtKB-KW"/>
</dbReference>
<organism evidence="7 8">
    <name type="scientific">Parvularcula dongshanensis</name>
    <dbReference type="NCBI Taxonomy" id="1173995"/>
    <lineage>
        <taxon>Bacteria</taxon>
        <taxon>Pseudomonadati</taxon>
        <taxon>Pseudomonadota</taxon>
        <taxon>Alphaproteobacteria</taxon>
        <taxon>Parvularculales</taxon>
        <taxon>Parvularculaceae</taxon>
        <taxon>Parvularcula</taxon>
    </lineage>
</organism>
<keyword evidence="4" id="KW-0804">Transcription</keyword>
<evidence type="ECO:0000256" key="2">
    <source>
        <dbReference type="ARBA" id="ARBA00023015"/>
    </source>
</evidence>
<dbReference type="InterPro" id="IPR039425">
    <property type="entry name" value="RNA_pol_sigma-70-like"/>
</dbReference>
<comment type="caution">
    <text evidence="7">The sequence shown here is derived from an EMBL/GenBank/DDBJ whole genome shotgun (WGS) entry which is preliminary data.</text>
</comment>
<reference evidence="7 8" key="1">
    <citation type="submission" date="2020-08" db="EMBL/GenBank/DDBJ databases">
        <title>Genomic Encyclopedia of Type Strains, Phase IV (KMG-IV): sequencing the most valuable type-strain genomes for metagenomic binning, comparative biology and taxonomic classification.</title>
        <authorList>
            <person name="Goeker M."/>
        </authorList>
    </citation>
    <scope>NUCLEOTIDE SEQUENCE [LARGE SCALE GENOMIC DNA]</scope>
    <source>
        <strain evidence="7 8">DSM 102850</strain>
    </source>
</reference>
<evidence type="ECO:0000259" key="6">
    <source>
        <dbReference type="Pfam" id="PF08281"/>
    </source>
</evidence>
<dbReference type="InterPro" id="IPR014284">
    <property type="entry name" value="RNA_pol_sigma-70_dom"/>
</dbReference>
<evidence type="ECO:0000256" key="4">
    <source>
        <dbReference type="ARBA" id="ARBA00023163"/>
    </source>
</evidence>
<dbReference type="Gene3D" id="1.10.1740.10">
    <property type="match status" value="1"/>
</dbReference>
<dbReference type="Gene3D" id="1.10.10.10">
    <property type="entry name" value="Winged helix-like DNA-binding domain superfamily/Winged helix DNA-binding domain"/>
    <property type="match status" value="1"/>
</dbReference>
<accession>A0A840HZI2</accession>
<gene>
    <name evidence="7" type="ORF">GGQ59_000015</name>
</gene>
<protein>
    <submittedName>
        <fullName evidence="7">RNA polymerase sigma-70 factor (ECF subfamily)</fullName>
    </submittedName>
</protein>
<dbReference type="InterPro" id="IPR013249">
    <property type="entry name" value="RNA_pol_sigma70_r4_t2"/>
</dbReference>
<dbReference type="GO" id="GO:0003677">
    <property type="term" value="F:DNA binding"/>
    <property type="evidence" value="ECO:0007669"/>
    <property type="project" value="InterPro"/>
</dbReference>
<dbReference type="InterPro" id="IPR013325">
    <property type="entry name" value="RNA_pol_sigma_r2"/>
</dbReference>
<dbReference type="SUPFAM" id="SSF88946">
    <property type="entry name" value="Sigma2 domain of RNA polymerase sigma factors"/>
    <property type="match status" value="1"/>
</dbReference>
<dbReference type="InterPro" id="IPR036388">
    <property type="entry name" value="WH-like_DNA-bd_sf"/>
</dbReference>
<name>A0A840HZI2_9PROT</name>
<dbReference type="NCBIfam" id="TIGR02937">
    <property type="entry name" value="sigma70-ECF"/>
    <property type="match status" value="1"/>
</dbReference>
<proteinExistence type="inferred from homology"/>